<geneLocation type="plasmid" evidence="1">
    <name>p12969-DIM</name>
</geneLocation>
<dbReference type="RefSeq" id="WP_123084657.1">
    <property type="nucleotide sequence ID" value="NZ_KU130294.1"/>
</dbReference>
<sequence length="71" mass="7569">MKWTLVVVTFLQGGYGTPAGVQYPIVSVTPYQSQAECVTVLNAILDMSGYQSRAKCVPPPAKIPAKEAAVK</sequence>
<gene>
    <name evidence="2" type="ORF">EFK07_14615</name>
</gene>
<name>A0A336TQQ6_PSEPU</name>
<accession>A0A336TQQ6</accession>
<proteinExistence type="predicted"/>
<dbReference type="AlphaFoldDB" id="A0A336TQQ6"/>
<evidence type="ECO:0000313" key="2">
    <source>
        <dbReference type="EMBL" id="RNF87870.1"/>
    </source>
</evidence>
<evidence type="ECO:0000313" key="3">
    <source>
        <dbReference type="Proteomes" id="UP000278162"/>
    </source>
</evidence>
<dbReference type="EMBL" id="KU130294">
    <property type="protein sequence ID" value="ALZ46404.1"/>
    <property type="molecule type" value="Genomic_DNA"/>
</dbReference>
<protein>
    <submittedName>
        <fullName evidence="1">Uncharacterized protein</fullName>
    </submittedName>
</protein>
<organism evidence="1">
    <name type="scientific">Pseudomonas putida</name>
    <name type="common">Arthrobacter siderocapsulatus</name>
    <dbReference type="NCBI Taxonomy" id="303"/>
    <lineage>
        <taxon>Bacteria</taxon>
        <taxon>Pseudomonadati</taxon>
        <taxon>Pseudomonadota</taxon>
        <taxon>Gammaproteobacteria</taxon>
        <taxon>Pseudomonadales</taxon>
        <taxon>Pseudomonadaceae</taxon>
        <taxon>Pseudomonas</taxon>
    </lineage>
</organism>
<dbReference type="EMBL" id="RJAI01000034">
    <property type="protein sequence ID" value="RNF87870.1"/>
    <property type="molecule type" value="Genomic_DNA"/>
</dbReference>
<reference evidence="1" key="1">
    <citation type="journal article" date="2015" name="J. Antimicrob. Chemother.">
        <title>Genetic characterization of a novel blaDIM-2-carrying megaplasmid p12969-DIM from clinical Pseudomonas putida.</title>
        <authorList>
            <person name="Sun F."/>
            <person name="Zhou D."/>
            <person name="Wang Q."/>
            <person name="Feng J."/>
            <person name="Feng W."/>
            <person name="Luo W."/>
            <person name="Liu Y."/>
            <person name="Qiu X."/>
            <person name="Yin Z."/>
            <person name="Xia P."/>
        </authorList>
    </citation>
    <scope>NUCLEOTIDE SEQUENCE</scope>
    <source>
        <strain evidence="1">12969</strain>
        <plasmid evidence="1">p12969-DIM</plasmid>
    </source>
</reference>
<dbReference type="Proteomes" id="UP000278162">
    <property type="component" value="Unassembled WGS sequence"/>
</dbReference>
<reference evidence="2 3" key="2">
    <citation type="submission" date="2018-10" db="EMBL/GenBank/DDBJ databases">
        <title>An outbreak of IMP-63 producing strain in France.</title>
        <authorList>
            <person name="Bour M."/>
            <person name="Liapis E."/>
            <person name="Plesiat P."/>
        </authorList>
    </citation>
    <scope>NUCLEOTIDE SEQUENCE [LARGE SCALE GENOMIC DNA]</scope>
    <source>
        <strain evidence="2 3">12917</strain>
    </source>
</reference>
<keyword evidence="1" id="KW-0614">Plasmid</keyword>
<evidence type="ECO:0000313" key="1">
    <source>
        <dbReference type="EMBL" id="ALZ46404.1"/>
    </source>
</evidence>